<evidence type="ECO:0000256" key="9">
    <source>
        <dbReference type="ARBA" id="ARBA00022895"/>
    </source>
</evidence>
<dbReference type="PROSITE" id="PS50878">
    <property type="entry name" value="RT_POL"/>
    <property type="match status" value="1"/>
</dbReference>
<dbReference type="Proteomes" id="UP000662931">
    <property type="component" value="Chromosome 4"/>
</dbReference>
<dbReference type="GO" id="GO:0046872">
    <property type="term" value="F:metal ion binding"/>
    <property type="evidence" value="ECO:0007669"/>
    <property type="project" value="UniProtKB-KW"/>
</dbReference>
<dbReference type="OrthoDB" id="289721at2759"/>
<evidence type="ECO:0000256" key="8">
    <source>
        <dbReference type="ARBA" id="ARBA00022842"/>
    </source>
</evidence>
<organism evidence="15 16">
    <name type="scientific">Eeniella nana</name>
    <name type="common">Yeast</name>
    <name type="synonym">Brettanomyces nanus</name>
    <dbReference type="NCBI Taxonomy" id="13502"/>
    <lineage>
        <taxon>Eukaryota</taxon>
        <taxon>Fungi</taxon>
        <taxon>Dikarya</taxon>
        <taxon>Ascomycota</taxon>
        <taxon>Saccharomycotina</taxon>
        <taxon>Pichiomycetes</taxon>
        <taxon>Pichiales</taxon>
        <taxon>Pichiaceae</taxon>
        <taxon>Brettanomyces</taxon>
    </lineage>
</organism>
<sequence length="830" mass="96094">MRLREYVESFVDLPLEDLITGSLYQEALRIFDAVILVPSSDPRKIPRNIQFAAEYEDHEKFIDTIVAYLMNEDQQDVLTCGYIDGGQLLNVSSPFVCPGVNFSIQLLKSPAFKAIRHIVPGAQGFLQLLFNYDGYMGVNGLKLWGPLHDYKYKHVKNDSRTVSYRDMLYQEPATLKGRGPLPETARECLREIFPDEIQVEKKAPKRFRKITKILKTVMINHTKKQYEYPYILESVCGNASVQGDDFLKMATSKKFVVRFVLIIVDKVFPLEHIGSSSNKAVLFTKIAEFLHVSLREKVDVKNLVRGLKIDEICWLKPRADVRMTKPEFLRAQSMLEKYLKWFFGRFISGLAGSFFHVTEGSQKSIMLFYRHKVWTSISNRFKGRYFVKHLDKSLESTNSLKSFFENDDFVAKLKFLPKPKGFRLIAPPFKGISQEHFSYMEYEKDYMQPILSVLQAVRAKNDGCISSVSNLIIKVSQFKKRLVSEFGSFPKFYGLKFDVKSAYDSVPLDLAKRVVRQQLNSYSETESIVVRQFQTLDEKNVVTSRKRRKVMSAQVETLESVEELACRNDKPSVEKTHPIVLTKSEIIRFVDDQLSKMAVVYHGITYKRKIGLFQGFNLSGILFDMVYDTVLDYIKKATHTDTDAHTGVFRLVDDFLVLSTDEQVIHRFRKLICRPIHEFNLNINRLKTDCSDESLTFVALDISLKDISFLKPVDSYISNPVNLPSFAALYKRLMYSFEIRFKSPIFAFAHNEIHAIRENVHHLIKAQTLRFISSYRLIKKRDCFVPELFHSFLNDMFGSIQKKLPFPKLALEEDDLKQDVYALLRSNRVL</sequence>
<comment type="catalytic activity">
    <reaction evidence="12 13">
        <text>DNA(n) + a 2'-deoxyribonucleoside 5'-triphosphate = DNA(n+1) + diphosphate</text>
        <dbReference type="Rhea" id="RHEA:22508"/>
        <dbReference type="Rhea" id="RHEA-COMP:17339"/>
        <dbReference type="Rhea" id="RHEA-COMP:17340"/>
        <dbReference type="ChEBI" id="CHEBI:33019"/>
        <dbReference type="ChEBI" id="CHEBI:61560"/>
        <dbReference type="ChEBI" id="CHEBI:173112"/>
        <dbReference type="EC" id="2.7.7.49"/>
    </reaction>
</comment>
<keyword evidence="8 13" id="KW-0460">Magnesium</keyword>
<evidence type="ECO:0000259" key="14">
    <source>
        <dbReference type="PROSITE" id="PS50878"/>
    </source>
</evidence>
<dbReference type="EMBL" id="CP064815">
    <property type="protein sequence ID" value="QPG75922.1"/>
    <property type="molecule type" value="Genomic_DNA"/>
</dbReference>
<dbReference type="GO" id="GO:0007004">
    <property type="term" value="P:telomere maintenance via telomerase"/>
    <property type="evidence" value="ECO:0007669"/>
    <property type="project" value="TreeGrafter"/>
</dbReference>
<dbReference type="SMART" id="SM00975">
    <property type="entry name" value="Telomerase_RBD"/>
    <property type="match status" value="1"/>
</dbReference>
<dbReference type="GeneID" id="62196708"/>
<dbReference type="GO" id="GO:0070034">
    <property type="term" value="F:telomerase RNA binding"/>
    <property type="evidence" value="ECO:0007669"/>
    <property type="project" value="TreeGrafter"/>
</dbReference>
<evidence type="ECO:0000256" key="6">
    <source>
        <dbReference type="ARBA" id="ARBA00022695"/>
    </source>
</evidence>
<keyword evidence="4 13" id="KW-0158">Chromosome</keyword>
<dbReference type="RefSeq" id="XP_038779487.1">
    <property type="nucleotide sequence ID" value="XM_038923559.1"/>
</dbReference>
<dbReference type="GO" id="GO:0042162">
    <property type="term" value="F:telomeric DNA binding"/>
    <property type="evidence" value="ECO:0007669"/>
    <property type="project" value="TreeGrafter"/>
</dbReference>
<reference evidence="15" key="1">
    <citation type="submission" date="2020-10" db="EMBL/GenBank/DDBJ databases">
        <authorList>
            <person name="Roach M.J.R."/>
        </authorList>
    </citation>
    <scope>NUCLEOTIDE SEQUENCE</scope>
    <source>
        <strain evidence="15">CBS 1945</strain>
    </source>
</reference>
<dbReference type="KEGG" id="bnn:FOA43_003308"/>
<dbReference type="Gene3D" id="1.10.132.70">
    <property type="match status" value="1"/>
</dbReference>
<dbReference type="PANTHER" id="PTHR12066:SF0">
    <property type="entry name" value="TELOMERASE REVERSE TRANSCRIPTASE"/>
    <property type="match status" value="1"/>
</dbReference>
<accession>A0A875S7L4</accession>
<dbReference type="Pfam" id="PF12009">
    <property type="entry name" value="Telomerase_RBD"/>
    <property type="match status" value="1"/>
</dbReference>
<dbReference type="Gene3D" id="1.10.10.2210">
    <property type="match status" value="1"/>
</dbReference>
<dbReference type="AlphaFoldDB" id="A0A875S7L4"/>
<dbReference type="InterPro" id="IPR021891">
    <property type="entry name" value="Telomerase_RBD"/>
</dbReference>
<evidence type="ECO:0000256" key="2">
    <source>
        <dbReference type="ARBA" id="ARBA00012493"/>
    </source>
</evidence>
<keyword evidence="9 13" id="KW-0779">Telomere</keyword>
<comment type="similarity">
    <text evidence="1 13">Belongs to the reverse transcriptase family. Telomerase subfamily.</text>
</comment>
<keyword evidence="6 13" id="KW-0548">Nucleotidyltransferase</keyword>
<keyword evidence="7 13" id="KW-0479">Metal-binding</keyword>
<dbReference type="InterPro" id="IPR043502">
    <property type="entry name" value="DNA/RNA_pol_sf"/>
</dbReference>
<dbReference type="GO" id="GO:0000781">
    <property type="term" value="C:chromosome, telomeric region"/>
    <property type="evidence" value="ECO:0007669"/>
    <property type="project" value="UniProtKB-SubCell"/>
</dbReference>
<evidence type="ECO:0000313" key="15">
    <source>
        <dbReference type="EMBL" id="QPG75922.1"/>
    </source>
</evidence>
<feature type="domain" description="Reverse transcriptase" evidence="14">
    <location>
        <begin position="397"/>
        <end position="702"/>
    </location>
</feature>
<evidence type="ECO:0000256" key="11">
    <source>
        <dbReference type="ARBA" id="ARBA00023242"/>
    </source>
</evidence>
<dbReference type="GO" id="GO:0000333">
    <property type="term" value="C:telomerase catalytic core complex"/>
    <property type="evidence" value="ECO:0007669"/>
    <property type="project" value="TreeGrafter"/>
</dbReference>
<evidence type="ECO:0000256" key="1">
    <source>
        <dbReference type="ARBA" id="ARBA00008001"/>
    </source>
</evidence>
<comment type="function">
    <text evidence="13">Telomerase is a ribonucleoprotein enzyme essential for the replication of chromosome termini in most eukaryotes. It elongates telomeres. It is a reverse transcriptase that adds simple sequence repeats to chromosome ends by copying a template sequence within the RNA component of the enzyme.</text>
</comment>
<evidence type="ECO:0000256" key="3">
    <source>
        <dbReference type="ARBA" id="ARBA00016182"/>
    </source>
</evidence>
<dbReference type="EC" id="2.7.7.49" evidence="2 13"/>
<dbReference type="SUPFAM" id="SSF56672">
    <property type="entry name" value="DNA/RNA polymerases"/>
    <property type="match status" value="1"/>
</dbReference>
<proteinExistence type="inferred from homology"/>
<protein>
    <recommendedName>
        <fullName evidence="3 13">Telomerase reverse transcriptase</fullName>
        <ecNumber evidence="2 13">2.7.7.49</ecNumber>
    </recommendedName>
    <alternativeName>
        <fullName evidence="13">Telomerase catalytic subunit</fullName>
    </alternativeName>
</protein>
<keyword evidence="11 13" id="KW-0539">Nucleus</keyword>
<evidence type="ECO:0000256" key="5">
    <source>
        <dbReference type="ARBA" id="ARBA00022679"/>
    </source>
</evidence>
<dbReference type="GO" id="GO:0003720">
    <property type="term" value="F:telomerase activity"/>
    <property type="evidence" value="ECO:0007669"/>
    <property type="project" value="InterPro"/>
</dbReference>
<dbReference type="Gene3D" id="3.10.10.20">
    <property type="match status" value="1"/>
</dbReference>
<evidence type="ECO:0000256" key="13">
    <source>
        <dbReference type="RuleBase" id="RU365061"/>
    </source>
</evidence>
<dbReference type="Gene3D" id="3.30.70.2630">
    <property type="match status" value="1"/>
</dbReference>
<keyword evidence="10 13" id="KW-0695">RNA-directed DNA polymerase</keyword>
<keyword evidence="5 13" id="KW-0808">Transferase</keyword>
<dbReference type="InterPro" id="IPR003545">
    <property type="entry name" value="Telomerase_RT"/>
</dbReference>
<dbReference type="PRINTS" id="PR01365">
    <property type="entry name" value="TELOMERASERT"/>
</dbReference>
<name>A0A875S7L4_EENNA</name>
<evidence type="ECO:0000256" key="7">
    <source>
        <dbReference type="ARBA" id="ARBA00022723"/>
    </source>
</evidence>
<evidence type="ECO:0000256" key="12">
    <source>
        <dbReference type="ARBA" id="ARBA00048173"/>
    </source>
</evidence>
<evidence type="ECO:0000256" key="10">
    <source>
        <dbReference type="ARBA" id="ARBA00022918"/>
    </source>
</evidence>
<keyword evidence="16" id="KW-1185">Reference proteome</keyword>
<evidence type="ECO:0000313" key="16">
    <source>
        <dbReference type="Proteomes" id="UP000662931"/>
    </source>
</evidence>
<dbReference type="PANTHER" id="PTHR12066">
    <property type="entry name" value="TELOMERASE REVERSE TRANSCRIPTASE"/>
    <property type="match status" value="1"/>
</dbReference>
<dbReference type="InterPro" id="IPR000477">
    <property type="entry name" value="RT_dom"/>
</dbReference>
<gene>
    <name evidence="15" type="ORF">FOA43_003308</name>
</gene>
<evidence type="ECO:0000256" key="4">
    <source>
        <dbReference type="ARBA" id="ARBA00022454"/>
    </source>
</evidence>
<comment type="subcellular location">
    <subcellularLocation>
        <location evidence="13">Nucleus</location>
    </subcellularLocation>
    <subcellularLocation>
        <location evidence="13">Chromosome</location>
        <location evidence="13">Telomere</location>
    </subcellularLocation>
</comment>